<proteinExistence type="predicted"/>
<name>A0ACC1KYG2_9FUNG</name>
<dbReference type="Proteomes" id="UP001140087">
    <property type="component" value="Unassembled WGS sequence"/>
</dbReference>
<keyword evidence="2" id="KW-1185">Reference proteome</keyword>
<evidence type="ECO:0000313" key="2">
    <source>
        <dbReference type="Proteomes" id="UP001140087"/>
    </source>
</evidence>
<accession>A0ACC1KYG2</accession>
<gene>
    <name evidence="1" type="primary">JAC1</name>
    <name evidence="1" type="ORF">H4R21_004309</name>
</gene>
<protein>
    <submittedName>
        <fullName evidence="1">Molecular chaperone</fullName>
    </submittedName>
</protein>
<sequence length="180" mass="20529">MTVQPVDSATTYYNVLLDRPPTFHVDVARLRRSFLKLQQSVHPDIYARREKIESRLAAAQSVWVNAAYATLKDPLRRARYLLRLHGRDLVEDEQVSDPELLMEIMESREALEAATTEARVAELRQHNSADMARIIADLGRAFDAGDLDDARRLTQRLQYVRRVAQAIDGWEPGKPVVVGH</sequence>
<comment type="caution">
    <text evidence="1">The sequence shown here is derived from an EMBL/GenBank/DDBJ whole genome shotgun (WGS) entry which is preliminary data.</text>
</comment>
<evidence type="ECO:0000313" key="1">
    <source>
        <dbReference type="EMBL" id="KAJ2797476.1"/>
    </source>
</evidence>
<organism evidence="1 2">
    <name type="scientific">Coemansia helicoidea</name>
    <dbReference type="NCBI Taxonomy" id="1286919"/>
    <lineage>
        <taxon>Eukaryota</taxon>
        <taxon>Fungi</taxon>
        <taxon>Fungi incertae sedis</taxon>
        <taxon>Zoopagomycota</taxon>
        <taxon>Kickxellomycotina</taxon>
        <taxon>Kickxellomycetes</taxon>
        <taxon>Kickxellales</taxon>
        <taxon>Kickxellaceae</taxon>
        <taxon>Coemansia</taxon>
    </lineage>
</organism>
<dbReference type="EMBL" id="JANBUN010001591">
    <property type="protein sequence ID" value="KAJ2797476.1"/>
    <property type="molecule type" value="Genomic_DNA"/>
</dbReference>
<reference evidence="1" key="1">
    <citation type="submission" date="2022-07" db="EMBL/GenBank/DDBJ databases">
        <title>Phylogenomic reconstructions and comparative analyses of Kickxellomycotina fungi.</title>
        <authorList>
            <person name="Reynolds N.K."/>
            <person name="Stajich J.E."/>
            <person name="Barry K."/>
            <person name="Grigoriev I.V."/>
            <person name="Crous P."/>
            <person name="Smith M.E."/>
        </authorList>
    </citation>
    <scope>NUCLEOTIDE SEQUENCE</scope>
    <source>
        <strain evidence="1">BCRC 34780</strain>
    </source>
</reference>